<dbReference type="AlphaFoldDB" id="A0A382VBP5"/>
<evidence type="ECO:0000256" key="1">
    <source>
        <dbReference type="SAM" id="MobiDB-lite"/>
    </source>
</evidence>
<protein>
    <submittedName>
        <fullName evidence="2">Uncharacterized protein</fullName>
    </submittedName>
</protein>
<proteinExistence type="predicted"/>
<accession>A0A382VBP5</accession>
<name>A0A382VBP5_9ZZZZ</name>
<reference evidence="2" key="1">
    <citation type="submission" date="2018-05" db="EMBL/GenBank/DDBJ databases">
        <authorList>
            <person name="Lanie J.A."/>
            <person name="Ng W.-L."/>
            <person name="Kazmierczak K.M."/>
            <person name="Andrzejewski T.M."/>
            <person name="Davidsen T.M."/>
            <person name="Wayne K.J."/>
            <person name="Tettelin H."/>
            <person name="Glass J.I."/>
            <person name="Rusch D."/>
            <person name="Podicherti R."/>
            <person name="Tsui H.-C.T."/>
            <person name="Winkler M.E."/>
        </authorList>
    </citation>
    <scope>NUCLEOTIDE SEQUENCE</scope>
</reference>
<feature type="region of interest" description="Disordered" evidence="1">
    <location>
        <begin position="213"/>
        <end position="233"/>
    </location>
</feature>
<evidence type="ECO:0000313" key="2">
    <source>
        <dbReference type="EMBL" id="SVD43870.1"/>
    </source>
</evidence>
<sequence length="286" mass="28527">IITPGVLGLTEVEPASLFAKAVGPVSVSFTTANPLPGDGHIVITFPLGFGLIGGEVMSLAGDGPSFDGMTTVALSEHSVIISRLEGSLVEADTKVFLALNGIKNPPVSGPTGAYSVKTETSAGVTIDQATYVSSDIMFEEVIPKPTENPLPDSSKGDSKSDVEPSTEVASEDPENIRAPLPEAASDDHENIGATLVGAALAKAAAEDPESIGAALAEAASEDPESIGAALAKAAAEDPESIGAALAEAASEDPESIGAALAEAASNDPESIGAALAEAASNDPESI</sequence>
<gene>
    <name evidence="2" type="ORF">METZ01_LOCUS396724</name>
</gene>
<organism evidence="2">
    <name type="scientific">marine metagenome</name>
    <dbReference type="NCBI Taxonomy" id="408172"/>
    <lineage>
        <taxon>unclassified sequences</taxon>
        <taxon>metagenomes</taxon>
        <taxon>ecological metagenomes</taxon>
    </lineage>
</organism>
<dbReference type="EMBL" id="UINC01150690">
    <property type="protein sequence ID" value="SVD43870.1"/>
    <property type="molecule type" value="Genomic_DNA"/>
</dbReference>
<feature type="region of interest" description="Disordered" evidence="1">
    <location>
        <begin position="142"/>
        <end position="187"/>
    </location>
</feature>
<feature type="non-terminal residue" evidence="2">
    <location>
        <position position="1"/>
    </location>
</feature>
<feature type="non-terminal residue" evidence="2">
    <location>
        <position position="286"/>
    </location>
</feature>